<evidence type="ECO:0000313" key="11">
    <source>
        <dbReference type="EMBL" id="OAY45423.1"/>
    </source>
</evidence>
<comment type="subcellular location">
    <subcellularLocation>
        <location evidence="1">Membrane</location>
        <topology evidence="1">Multi-pass membrane protein</topology>
    </subcellularLocation>
</comment>
<dbReference type="EMBL" id="CM004393">
    <property type="protein sequence ID" value="OAY45423.1"/>
    <property type="molecule type" value="Genomic_DNA"/>
</dbReference>
<organism evidence="11 12">
    <name type="scientific">Manihot esculenta</name>
    <name type="common">Cassava</name>
    <name type="synonym">Jatropha manihot</name>
    <dbReference type="NCBI Taxonomy" id="3983"/>
    <lineage>
        <taxon>Eukaryota</taxon>
        <taxon>Viridiplantae</taxon>
        <taxon>Streptophyta</taxon>
        <taxon>Embryophyta</taxon>
        <taxon>Tracheophyta</taxon>
        <taxon>Spermatophyta</taxon>
        <taxon>Magnoliopsida</taxon>
        <taxon>eudicotyledons</taxon>
        <taxon>Gunneridae</taxon>
        <taxon>Pentapetalae</taxon>
        <taxon>rosids</taxon>
        <taxon>fabids</taxon>
        <taxon>Malpighiales</taxon>
        <taxon>Euphorbiaceae</taxon>
        <taxon>Crotonoideae</taxon>
        <taxon>Manihoteae</taxon>
        <taxon>Manihot</taxon>
    </lineage>
</organism>
<dbReference type="PANTHER" id="PTHR31595:SF46">
    <property type="entry name" value="ACYL-COA--STEROL O-ACYLTRANSFERASE 1"/>
    <property type="match status" value="1"/>
</dbReference>
<dbReference type="PIRSF" id="PIRSF037006">
    <property type="entry name" value="Wax_synthase"/>
    <property type="match status" value="1"/>
</dbReference>
<keyword evidence="5 9" id="KW-1133">Transmembrane helix</keyword>
<dbReference type="Pfam" id="PF13813">
    <property type="entry name" value="MBOAT_2"/>
    <property type="match status" value="1"/>
</dbReference>
<evidence type="ECO:0000256" key="2">
    <source>
        <dbReference type="ARBA" id="ARBA00007282"/>
    </source>
</evidence>
<evidence type="ECO:0000313" key="12">
    <source>
        <dbReference type="Proteomes" id="UP000091857"/>
    </source>
</evidence>
<dbReference type="InterPro" id="IPR017088">
    <property type="entry name" value="Wax_synthase_Magnoliopsida"/>
</dbReference>
<evidence type="ECO:0000256" key="9">
    <source>
        <dbReference type="SAM" id="Phobius"/>
    </source>
</evidence>
<comment type="caution">
    <text evidence="11">The sequence shown here is derived from an EMBL/GenBank/DDBJ whole genome shotgun (WGS) entry which is preliminary data.</text>
</comment>
<dbReference type="InterPro" id="IPR044851">
    <property type="entry name" value="Wax_synthase"/>
</dbReference>
<dbReference type="OMA" id="HEAMFSY"/>
<dbReference type="OrthoDB" id="1077582at2759"/>
<reference evidence="12" key="1">
    <citation type="journal article" date="2016" name="Nat. Biotechnol.">
        <title>Sequencing wild and cultivated cassava and related species reveals extensive interspecific hybridization and genetic diversity.</title>
        <authorList>
            <person name="Bredeson J.V."/>
            <person name="Lyons J.B."/>
            <person name="Prochnik S.E."/>
            <person name="Wu G.A."/>
            <person name="Ha C.M."/>
            <person name="Edsinger-Gonzales E."/>
            <person name="Grimwood J."/>
            <person name="Schmutz J."/>
            <person name="Rabbi I.Y."/>
            <person name="Egesi C."/>
            <person name="Nauluvula P."/>
            <person name="Lebot V."/>
            <person name="Ndunguru J."/>
            <person name="Mkamilo G."/>
            <person name="Bart R.S."/>
            <person name="Setter T.L."/>
            <person name="Gleadow R.M."/>
            <person name="Kulakow P."/>
            <person name="Ferguson M.E."/>
            <person name="Rounsley S."/>
            <person name="Rokhsar D.S."/>
        </authorList>
    </citation>
    <scope>NUCLEOTIDE SEQUENCE [LARGE SCALE GENOMIC DNA]</scope>
    <source>
        <strain evidence="12">cv. AM560-2</strain>
    </source>
</reference>
<evidence type="ECO:0000256" key="6">
    <source>
        <dbReference type="ARBA" id="ARBA00023098"/>
    </source>
</evidence>
<evidence type="ECO:0000259" key="10">
    <source>
        <dbReference type="Pfam" id="PF13813"/>
    </source>
</evidence>
<keyword evidence="6" id="KW-0443">Lipid metabolism</keyword>
<feature type="transmembrane region" description="Helical" evidence="9">
    <location>
        <begin position="159"/>
        <end position="185"/>
    </location>
</feature>
<protein>
    <recommendedName>
        <fullName evidence="10">Wax synthase domain-containing protein</fullName>
    </recommendedName>
</protein>
<feature type="transmembrane region" description="Helical" evidence="9">
    <location>
        <begin position="268"/>
        <end position="288"/>
    </location>
</feature>
<accession>A0A2C9VIW7</accession>
<dbReference type="Proteomes" id="UP000091857">
    <property type="component" value="Chromosome 7"/>
</dbReference>
<feature type="domain" description="Wax synthase" evidence="10">
    <location>
        <begin position="190"/>
        <end position="276"/>
    </location>
</feature>
<proteinExistence type="inferred from homology"/>
<feature type="transmembrane region" description="Helical" evidence="9">
    <location>
        <begin position="130"/>
        <end position="147"/>
    </location>
</feature>
<dbReference type="GO" id="GO:0006629">
    <property type="term" value="P:lipid metabolic process"/>
    <property type="evidence" value="ECO:0007669"/>
    <property type="project" value="UniProtKB-KW"/>
</dbReference>
<gene>
    <name evidence="11" type="ORF">MANES_07G059500v8</name>
</gene>
<dbReference type="PANTHER" id="PTHR31595">
    <property type="entry name" value="LONG-CHAIN-ALCOHOL O-FATTY-ACYLTRANSFERASE 3-RELATED"/>
    <property type="match status" value="1"/>
</dbReference>
<evidence type="ECO:0000256" key="3">
    <source>
        <dbReference type="ARBA" id="ARBA00022679"/>
    </source>
</evidence>
<evidence type="ECO:0000256" key="4">
    <source>
        <dbReference type="ARBA" id="ARBA00022692"/>
    </source>
</evidence>
<dbReference type="STRING" id="3983.A0A2C9VIW7"/>
<dbReference type="AlphaFoldDB" id="A0A2C9VIW7"/>
<keyword evidence="7 9" id="KW-0472">Membrane</keyword>
<comment type="similarity">
    <text evidence="2">Belongs to the wax synthase family.</text>
</comment>
<evidence type="ECO:0000256" key="1">
    <source>
        <dbReference type="ARBA" id="ARBA00004141"/>
    </source>
</evidence>
<evidence type="ECO:0000256" key="5">
    <source>
        <dbReference type="ARBA" id="ARBA00022989"/>
    </source>
</evidence>
<keyword evidence="8" id="KW-0012">Acyltransferase</keyword>
<dbReference type="Gramene" id="Manes.07G059500.1.v8.1">
    <property type="protein sequence ID" value="Manes.07G059500.1.v8.1.CDS.1"/>
    <property type="gene ID" value="Manes.07G059500.v8.1"/>
</dbReference>
<feature type="transmembrane region" description="Helical" evidence="9">
    <location>
        <begin position="300"/>
        <end position="320"/>
    </location>
</feature>
<feature type="transmembrane region" description="Helical" evidence="9">
    <location>
        <begin position="62"/>
        <end position="79"/>
    </location>
</feature>
<dbReference type="InterPro" id="IPR032805">
    <property type="entry name" value="Wax_synthase_dom"/>
</dbReference>
<feature type="transmembrane region" description="Helical" evidence="9">
    <location>
        <begin position="243"/>
        <end position="262"/>
    </location>
</feature>
<dbReference type="GO" id="GO:0016020">
    <property type="term" value="C:membrane"/>
    <property type="evidence" value="ECO:0007669"/>
    <property type="project" value="UniProtKB-SubCell"/>
</dbReference>
<evidence type="ECO:0000256" key="8">
    <source>
        <dbReference type="ARBA" id="ARBA00023315"/>
    </source>
</evidence>
<evidence type="ECO:0000256" key="7">
    <source>
        <dbReference type="ARBA" id="ARBA00023136"/>
    </source>
</evidence>
<keyword evidence="4 9" id="KW-0812">Transmembrane</keyword>
<dbReference type="GO" id="GO:0008374">
    <property type="term" value="F:O-acyltransferase activity"/>
    <property type="evidence" value="ECO:0007669"/>
    <property type="project" value="InterPro"/>
</dbReference>
<feature type="transmembrane region" description="Helical" evidence="9">
    <location>
        <begin position="7"/>
        <end position="25"/>
    </location>
</feature>
<name>A0A2C9VIW7_MANES</name>
<keyword evidence="3" id="KW-0808">Transferase</keyword>
<feature type="transmembrane region" description="Helical" evidence="9">
    <location>
        <begin position="31"/>
        <end position="50"/>
    </location>
</feature>
<keyword evidence="12" id="KW-1185">Reference proteome</keyword>
<sequence length="371" mass="42497">MEELYNFFKVWLSVLASLIYCYAIGTMVPKGSARFFCLLPILCLFLLLPLNLSSIHFRGMTAFFIAWLANFKLLLYAFGKGPLSSSYDNNPSISFSRFLPVACFPIKIKRESHPNGDEQNPVRTKVQKSMTNYAVKGLLLAMVVRVYNYREFIHPNVILLLYFLHMYFFLELILAMVGVMARALLGLELEPQFNEPYLSTSLQDFWGRRWNLMVTSILRPTAYEPFLRISASVIGRRWAPIPAIFGTFVVSAVMHELMFYYVCLEKPTWEITWFFLLHGVCLMVEVALKKAVAGKWSLSRLTSTPLTVGFLLATGLWLFFPQLLRCKVDVRAFEEYSALSAFLKNVGRASSSMFGSFNRSINWSIVNTIKS</sequence>